<evidence type="ECO:0000256" key="1">
    <source>
        <dbReference type="SAM" id="Phobius"/>
    </source>
</evidence>
<feature type="transmembrane region" description="Helical" evidence="1">
    <location>
        <begin position="132"/>
        <end position="156"/>
    </location>
</feature>
<feature type="transmembrane region" description="Helical" evidence="1">
    <location>
        <begin position="100"/>
        <end position="120"/>
    </location>
</feature>
<organism evidence="2 3">
    <name type="scientific">Actinoplanes aureus</name>
    <dbReference type="NCBI Taxonomy" id="2792083"/>
    <lineage>
        <taxon>Bacteria</taxon>
        <taxon>Bacillati</taxon>
        <taxon>Actinomycetota</taxon>
        <taxon>Actinomycetes</taxon>
        <taxon>Micromonosporales</taxon>
        <taxon>Micromonosporaceae</taxon>
        <taxon>Actinoplanes</taxon>
    </lineage>
</organism>
<keyword evidence="1" id="KW-0812">Transmembrane</keyword>
<dbReference type="AlphaFoldDB" id="A0A931FX84"/>
<name>A0A931FX84_9ACTN</name>
<reference evidence="2" key="1">
    <citation type="submission" date="2020-11" db="EMBL/GenBank/DDBJ databases">
        <title>Isolation and identification of active actinomycetes.</title>
        <authorList>
            <person name="Sun X."/>
        </authorList>
    </citation>
    <scope>NUCLEOTIDE SEQUENCE</scope>
    <source>
        <strain evidence="2">NEAU-A11</strain>
    </source>
</reference>
<evidence type="ECO:0008006" key="4">
    <source>
        <dbReference type="Google" id="ProtNLM"/>
    </source>
</evidence>
<proteinExistence type="predicted"/>
<keyword evidence="1" id="KW-1133">Transmembrane helix</keyword>
<sequence length="160" mass="17138">MTPDAGSAGHVNPTPIDLPTATEAIRGIAFEVGEELRRPGGPSDFSAAGARELVNVNAEHLRTVSLEAIKMARQDHLDSVSAQHVRQAQDDLRPRRSPPAWHITGVISGILCGLGLQEFVDAMESAEDRTAIHIAILTILLVLGCSGLVASFVVVFKRDR</sequence>
<keyword evidence="3" id="KW-1185">Reference proteome</keyword>
<dbReference type="EMBL" id="JADQTO010000005">
    <property type="protein sequence ID" value="MBG0562200.1"/>
    <property type="molecule type" value="Genomic_DNA"/>
</dbReference>
<comment type="caution">
    <text evidence="2">The sequence shown here is derived from an EMBL/GenBank/DDBJ whole genome shotgun (WGS) entry which is preliminary data.</text>
</comment>
<evidence type="ECO:0000313" key="2">
    <source>
        <dbReference type="EMBL" id="MBG0562200.1"/>
    </source>
</evidence>
<gene>
    <name evidence="2" type="ORF">I4J89_12065</name>
</gene>
<accession>A0A931FX84</accession>
<keyword evidence="1" id="KW-0472">Membrane</keyword>
<dbReference type="Proteomes" id="UP000598146">
    <property type="component" value="Unassembled WGS sequence"/>
</dbReference>
<evidence type="ECO:0000313" key="3">
    <source>
        <dbReference type="Proteomes" id="UP000598146"/>
    </source>
</evidence>
<dbReference type="RefSeq" id="WP_196414005.1">
    <property type="nucleotide sequence ID" value="NZ_JADQTO010000005.1"/>
</dbReference>
<protein>
    <recommendedName>
        <fullName evidence="4">DUF2335 domain-containing protein</fullName>
    </recommendedName>
</protein>